<keyword evidence="15 20" id="KW-0560">Oxidoreductase</keyword>
<dbReference type="AlphaFoldDB" id="A0A3A9I5S8"/>
<evidence type="ECO:0000256" key="17">
    <source>
        <dbReference type="ARBA" id="ARBA00023316"/>
    </source>
</evidence>
<comment type="subcellular location">
    <subcellularLocation>
        <location evidence="3 20">Cytoplasm</location>
    </subcellularLocation>
</comment>
<evidence type="ECO:0000256" key="7">
    <source>
        <dbReference type="ARBA" id="ARBA00015188"/>
    </source>
</evidence>
<keyword evidence="16 20" id="KW-0131">Cell cycle</keyword>
<proteinExistence type="inferred from homology"/>
<dbReference type="InterPro" id="IPR016166">
    <property type="entry name" value="FAD-bd_PCMH"/>
</dbReference>
<name>A0A3A9I5S8_AERVE</name>
<feature type="domain" description="FAD-binding PCMH-type" evidence="21">
    <location>
        <begin position="14"/>
        <end position="187"/>
    </location>
</feature>
<dbReference type="InterPro" id="IPR011601">
    <property type="entry name" value="MurB_C"/>
</dbReference>
<keyword evidence="10 20" id="KW-0285">Flavoprotein</keyword>
<dbReference type="GO" id="GO:0051301">
    <property type="term" value="P:cell division"/>
    <property type="evidence" value="ECO:0007669"/>
    <property type="project" value="UniProtKB-KW"/>
</dbReference>
<evidence type="ECO:0000256" key="2">
    <source>
        <dbReference type="ARBA" id="ARBA00003921"/>
    </source>
</evidence>
<evidence type="ECO:0000313" key="23">
    <source>
        <dbReference type="Proteomes" id="UP000281725"/>
    </source>
</evidence>
<evidence type="ECO:0000256" key="5">
    <source>
        <dbReference type="ARBA" id="ARBA00010485"/>
    </source>
</evidence>
<dbReference type="SUPFAM" id="SSF56194">
    <property type="entry name" value="Uridine diphospho-N-Acetylenolpyruvylglucosamine reductase, MurB, C-terminal domain"/>
    <property type="match status" value="1"/>
</dbReference>
<dbReference type="Pfam" id="PF02873">
    <property type="entry name" value="MurB_C"/>
    <property type="match status" value="1"/>
</dbReference>
<keyword evidence="13 20" id="KW-0133">Cell shape</keyword>
<evidence type="ECO:0000256" key="14">
    <source>
        <dbReference type="ARBA" id="ARBA00022984"/>
    </source>
</evidence>
<evidence type="ECO:0000256" key="6">
    <source>
        <dbReference type="ARBA" id="ARBA00012518"/>
    </source>
</evidence>
<feature type="active site" description="Proton donor" evidence="20">
    <location>
        <position position="232"/>
    </location>
</feature>
<dbReference type="RefSeq" id="WP_120416381.1">
    <property type="nucleotide sequence ID" value="NZ_RAWX01000008.1"/>
</dbReference>
<dbReference type="GO" id="GO:0008762">
    <property type="term" value="F:UDP-N-acetylmuramate dehydrogenase activity"/>
    <property type="evidence" value="ECO:0007669"/>
    <property type="project" value="UniProtKB-UniRule"/>
</dbReference>
<keyword evidence="14 20" id="KW-0573">Peptidoglycan synthesis</keyword>
<evidence type="ECO:0000313" key="22">
    <source>
        <dbReference type="EMBL" id="RKJ84113.1"/>
    </source>
</evidence>
<keyword evidence="12 20" id="KW-0521">NADP</keyword>
<evidence type="ECO:0000256" key="8">
    <source>
        <dbReference type="ARBA" id="ARBA00022490"/>
    </source>
</evidence>
<evidence type="ECO:0000259" key="21">
    <source>
        <dbReference type="PROSITE" id="PS51387"/>
    </source>
</evidence>
<evidence type="ECO:0000256" key="18">
    <source>
        <dbReference type="ARBA" id="ARBA00031026"/>
    </source>
</evidence>
<accession>A0A3A9I5S8</accession>
<evidence type="ECO:0000256" key="9">
    <source>
        <dbReference type="ARBA" id="ARBA00022618"/>
    </source>
</evidence>
<organism evidence="22 23">
    <name type="scientific">Aeromonas veronii</name>
    <dbReference type="NCBI Taxonomy" id="654"/>
    <lineage>
        <taxon>Bacteria</taxon>
        <taxon>Pseudomonadati</taxon>
        <taxon>Pseudomonadota</taxon>
        <taxon>Gammaproteobacteria</taxon>
        <taxon>Aeromonadales</taxon>
        <taxon>Aeromonadaceae</taxon>
        <taxon>Aeromonas</taxon>
    </lineage>
</organism>
<comment type="pathway">
    <text evidence="4 20">Cell wall biogenesis; peptidoglycan biosynthesis.</text>
</comment>
<keyword evidence="11 20" id="KW-0274">FAD</keyword>
<dbReference type="InterPro" id="IPR036318">
    <property type="entry name" value="FAD-bd_PCMH-like_sf"/>
</dbReference>
<evidence type="ECO:0000256" key="3">
    <source>
        <dbReference type="ARBA" id="ARBA00004496"/>
    </source>
</evidence>
<comment type="similarity">
    <text evidence="5 20">Belongs to the MurB family.</text>
</comment>
<sequence>MSSASWSSLQPFHTFGLPVRARKISQVTQLSELLALSGASLQANEPLLILGGGSNMLFTEDFAGHVIVNRLRGIRCSESEQAWHLHVAAGENWHQLVEYTLAHNLPGLENLALIPGTVGAAPVQNIGAYGVELADFCSYVEAFNWQSGEVERIAAAECRFGYRDSIFKHEYQDSHLITAVGLKLPKGWQPVLGYGPLAALGEAPSAQAIFDTVCATRMAKLPDPAVLGNAGSFFKNPVVPAALAESLKSRYPQMPCYPAGEGQAKLAAGWLIDQCGLKGFAIGRAAVHQEQALVLVNLGGASAMELIALAAHVRDSVEQTFGVVLEHEVRFMGAHGETWLDEVLS</sequence>
<evidence type="ECO:0000256" key="11">
    <source>
        <dbReference type="ARBA" id="ARBA00022827"/>
    </source>
</evidence>
<dbReference type="GO" id="GO:0005829">
    <property type="term" value="C:cytosol"/>
    <property type="evidence" value="ECO:0007669"/>
    <property type="project" value="TreeGrafter"/>
</dbReference>
<reference evidence="22 23" key="1">
    <citation type="submission" date="2018-09" db="EMBL/GenBank/DDBJ databases">
        <title>Genome sequencing of Aeromonas veronii MS-17-88.</title>
        <authorList>
            <person name="Tekedar H.C."/>
            <person name="Arick M.A."/>
            <person name="Hsu C.-Y."/>
            <person name="Thrash A."/>
            <person name="Karsi A."/>
            <person name="Lawrence M.L."/>
            <person name="Abdelhamed H."/>
        </authorList>
    </citation>
    <scope>NUCLEOTIDE SEQUENCE [LARGE SCALE GENOMIC DNA]</scope>
    <source>
        <strain evidence="22 23">MS 17-88</strain>
    </source>
</reference>
<protein>
    <recommendedName>
        <fullName evidence="7 20">UDP-N-acetylenolpyruvoylglucosamine reductase</fullName>
        <ecNumber evidence="6 20">1.3.1.98</ecNumber>
    </recommendedName>
    <alternativeName>
        <fullName evidence="18 20">UDP-N-acetylmuramate dehydrogenase</fullName>
    </alternativeName>
</protein>
<dbReference type="InterPro" id="IPR016167">
    <property type="entry name" value="FAD-bd_PCMH_sub1"/>
</dbReference>
<evidence type="ECO:0000256" key="10">
    <source>
        <dbReference type="ARBA" id="ARBA00022630"/>
    </source>
</evidence>
<dbReference type="UniPathway" id="UPA00219"/>
<dbReference type="NCBIfam" id="TIGR00179">
    <property type="entry name" value="murB"/>
    <property type="match status" value="1"/>
</dbReference>
<keyword evidence="8 20" id="KW-0963">Cytoplasm</keyword>
<dbReference type="EMBL" id="RAWX01000008">
    <property type="protein sequence ID" value="RKJ84113.1"/>
    <property type="molecule type" value="Genomic_DNA"/>
</dbReference>
<evidence type="ECO:0000256" key="1">
    <source>
        <dbReference type="ARBA" id="ARBA00001974"/>
    </source>
</evidence>
<dbReference type="Gene3D" id="3.30.465.10">
    <property type="match status" value="1"/>
</dbReference>
<dbReference type="GO" id="GO:0009252">
    <property type="term" value="P:peptidoglycan biosynthetic process"/>
    <property type="evidence" value="ECO:0007669"/>
    <property type="project" value="UniProtKB-UniRule"/>
</dbReference>
<keyword evidence="17 20" id="KW-0961">Cell wall biogenesis/degradation</keyword>
<comment type="caution">
    <text evidence="22">The sequence shown here is derived from an EMBL/GenBank/DDBJ whole genome shotgun (WGS) entry which is preliminary data.</text>
</comment>
<evidence type="ECO:0000256" key="4">
    <source>
        <dbReference type="ARBA" id="ARBA00004752"/>
    </source>
</evidence>
<dbReference type="GO" id="GO:0008360">
    <property type="term" value="P:regulation of cell shape"/>
    <property type="evidence" value="ECO:0007669"/>
    <property type="project" value="UniProtKB-KW"/>
</dbReference>
<comment type="function">
    <text evidence="2 20">Cell wall formation.</text>
</comment>
<dbReference type="PROSITE" id="PS51387">
    <property type="entry name" value="FAD_PCMH"/>
    <property type="match status" value="1"/>
</dbReference>
<dbReference type="Proteomes" id="UP000281725">
    <property type="component" value="Unassembled WGS sequence"/>
</dbReference>
<dbReference type="HAMAP" id="MF_00037">
    <property type="entry name" value="MurB"/>
    <property type="match status" value="1"/>
</dbReference>
<comment type="cofactor">
    <cofactor evidence="1 20">
        <name>FAD</name>
        <dbReference type="ChEBI" id="CHEBI:57692"/>
    </cofactor>
</comment>
<dbReference type="Gene3D" id="3.30.43.10">
    <property type="entry name" value="Uridine Diphospho-n-acetylenolpyruvylglucosamine Reductase, domain 2"/>
    <property type="match status" value="1"/>
</dbReference>
<keyword evidence="9 20" id="KW-0132">Cell division</keyword>
<dbReference type="NCBIfam" id="NF000755">
    <property type="entry name" value="PRK00046.1"/>
    <property type="match status" value="1"/>
</dbReference>
<evidence type="ECO:0000256" key="15">
    <source>
        <dbReference type="ARBA" id="ARBA00023002"/>
    </source>
</evidence>
<dbReference type="InterPro" id="IPR036635">
    <property type="entry name" value="MurB_C_sf"/>
</dbReference>
<dbReference type="PANTHER" id="PTHR21071">
    <property type="entry name" value="UDP-N-ACETYLENOLPYRUVOYLGLUCOSAMINE REDUCTASE"/>
    <property type="match status" value="1"/>
</dbReference>
<evidence type="ECO:0000256" key="19">
    <source>
        <dbReference type="ARBA" id="ARBA00048914"/>
    </source>
</evidence>
<comment type="catalytic activity">
    <reaction evidence="19 20">
        <text>UDP-N-acetyl-alpha-D-muramate + NADP(+) = UDP-N-acetyl-3-O-(1-carboxyvinyl)-alpha-D-glucosamine + NADPH + H(+)</text>
        <dbReference type="Rhea" id="RHEA:12248"/>
        <dbReference type="ChEBI" id="CHEBI:15378"/>
        <dbReference type="ChEBI" id="CHEBI:57783"/>
        <dbReference type="ChEBI" id="CHEBI:58349"/>
        <dbReference type="ChEBI" id="CHEBI:68483"/>
        <dbReference type="ChEBI" id="CHEBI:70757"/>
        <dbReference type="EC" id="1.3.1.98"/>
    </reaction>
</comment>
<dbReference type="NCBIfam" id="NF010478">
    <property type="entry name" value="PRK13903.1"/>
    <property type="match status" value="1"/>
</dbReference>
<evidence type="ECO:0000256" key="20">
    <source>
        <dbReference type="HAMAP-Rule" id="MF_00037"/>
    </source>
</evidence>
<dbReference type="Pfam" id="PF01565">
    <property type="entry name" value="FAD_binding_4"/>
    <property type="match status" value="1"/>
</dbReference>
<dbReference type="EC" id="1.3.1.98" evidence="6 20"/>
<feature type="active site" evidence="20">
    <location>
        <position position="328"/>
    </location>
</feature>
<dbReference type="InterPro" id="IPR006094">
    <property type="entry name" value="Oxid_FAD_bind_N"/>
</dbReference>
<dbReference type="InterPro" id="IPR003170">
    <property type="entry name" value="MurB"/>
</dbReference>
<dbReference type="PANTHER" id="PTHR21071:SF4">
    <property type="entry name" value="UDP-N-ACETYLENOLPYRUVOYLGLUCOSAMINE REDUCTASE"/>
    <property type="match status" value="1"/>
</dbReference>
<evidence type="ECO:0000256" key="12">
    <source>
        <dbReference type="ARBA" id="ARBA00022857"/>
    </source>
</evidence>
<evidence type="ECO:0000256" key="16">
    <source>
        <dbReference type="ARBA" id="ARBA00023306"/>
    </source>
</evidence>
<feature type="active site" evidence="20">
    <location>
        <position position="163"/>
    </location>
</feature>
<dbReference type="GO" id="GO:0071949">
    <property type="term" value="F:FAD binding"/>
    <property type="evidence" value="ECO:0007669"/>
    <property type="project" value="InterPro"/>
</dbReference>
<dbReference type="InterPro" id="IPR016169">
    <property type="entry name" value="FAD-bd_PCMH_sub2"/>
</dbReference>
<dbReference type="SUPFAM" id="SSF56176">
    <property type="entry name" value="FAD-binding/transporter-associated domain-like"/>
    <property type="match status" value="1"/>
</dbReference>
<dbReference type="GO" id="GO:0071555">
    <property type="term" value="P:cell wall organization"/>
    <property type="evidence" value="ECO:0007669"/>
    <property type="project" value="UniProtKB-KW"/>
</dbReference>
<gene>
    <name evidence="20" type="primary">murB</name>
    <name evidence="22" type="ORF">D6R50_23915</name>
</gene>
<evidence type="ECO:0000256" key="13">
    <source>
        <dbReference type="ARBA" id="ARBA00022960"/>
    </source>
</evidence>
<dbReference type="Gene3D" id="3.90.78.10">
    <property type="entry name" value="UDP-N-acetylenolpyruvoylglucosamine reductase, C-terminal domain"/>
    <property type="match status" value="1"/>
</dbReference>